<gene>
    <name evidence="2" type="ORF">IU459_27060</name>
</gene>
<comment type="caution">
    <text evidence="2">The sequence shown here is derived from an EMBL/GenBank/DDBJ whole genome shotgun (WGS) entry which is preliminary data.</text>
</comment>
<feature type="compositionally biased region" description="Basic and acidic residues" evidence="1">
    <location>
        <begin position="116"/>
        <end position="134"/>
    </location>
</feature>
<feature type="region of interest" description="Disordered" evidence="1">
    <location>
        <begin position="91"/>
        <end position="150"/>
    </location>
</feature>
<evidence type="ECO:0000313" key="2">
    <source>
        <dbReference type="EMBL" id="MBF6301176.1"/>
    </source>
</evidence>
<dbReference type="Proteomes" id="UP000702209">
    <property type="component" value="Unassembled WGS sequence"/>
</dbReference>
<evidence type="ECO:0000313" key="3">
    <source>
        <dbReference type="Proteomes" id="UP000702209"/>
    </source>
</evidence>
<dbReference type="Pfam" id="PF25310">
    <property type="entry name" value="VG15"/>
    <property type="match status" value="1"/>
</dbReference>
<dbReference type="InterPro" id="IPR057369">
    <property type="entry name" value="VG15"/>
</dbReference>
<dbReference type="EMBL" id="JADLQX010000024">
    <property type="protein sequence ID" value="MBF6301176.1"/>
    <property type="molecule type" value="Genomic_DNA"/>
</dbReference>
<organism evidence="2 3">
    <name type="scientific">Nocardia amamiensis</name>
    <dbReference type="NCBI Taxonomy" id="404578"/>
    <lineage>
        <taxon>Bacteria</taxon>
        <taxon>Bacillati</taxon>
        <taxon>Actinomycetota</taxon>
        <taxon>Actinomycetes</taxon>
        <taxon>Mycobacteriales</taxon>
        <taxon>Nocardiaceae</taxon>
        <taxon>Nocardia</taxon>
    </lineage>
</organism>
<sequence length="364" mass="40227">MLSAALRLLHRALGATLSRIILRRMRAEGVPVTPQQRQQMARRLHREVVAARRRSHAQATRAIREFDPDIRIPEPDPYPVAAVVAAIDRAVEPPPPRPAPEPEEPQPAARVTGADEQPRERIRVTAPEVAERPRGRVAAPSELDPRSRRRARSRVIAPTLDNRTDPRVVVQVSQRLSATLARHAAQAGRNAVVNAALGAGEEIGWARVLSGSENCAFCAMLASRGPVYRSDKSALTVVGRGGRPRGSRALGERYHDGCDCEAVLVRRGQDWEGREESERLERLWIAASTAATQAGEEPRRVFNRAFRRIERDPELGEEIEKLWAEVTEGLTGSEAIRAFATVIKERPPAALAAARRPRRATTDE</sequence>
<accession>A0ABS0CX61</accession>
<reference evidence="2 3" key="1">
    <citation type="submission" date="2020-10" db="EMBL/GenBank/DDBJ databases">
        <title>Identification of Nocardia species via Next-generation sequencing and recognition of intraspecies genetic diversity.</title>
        <authorList>
            <person name="Li P."/>
            <person name="Li P."/>
            <person name="Lu B."/>
        </authorList>
    </citation>
    <scope>NUCLEOTIDE SEQUENCE [LARGE SCALE GENOMIC DNA]</scope>
    <source>
        <strain evidence="2 3">BJ06-0157</strain>
    </source>
</reference>
<evidence type="ECO:0008006" key="4">
    <source>
        <dbReference type="Google" id="ProtNLM"/>
    </source>
</evidence>
<dbReference type="RefSeq" id="WP_195132403.1">
    <property type="nucleotide sequence ID" value="NZ_JADLQX010000024.1"/>
</dbReference>
<keyword evidence="3" id="KW-1185">Reference proteome</keyword>
<name>A0ABS0CX61_9NOCA</name>
<proteinExistence type="predicted"/>
<evidence type="ECO:0000256" key="1">
    <source>
        <dbReference type="SAM" id="MobiDB-lite"/>
    </source>
</evidence>
<protein>
    <recommendedName>
        <fullName evidence="4">Capsid maturation protease</fullName>
    </recommendedName>
</protein>